<keyword evidence="6" id="KW-0812">Transmembrane</keyword>
<dbReference type="PROSITE" id="PS51157">
    <property type="entry name" value="ZF_UBR"/>
    <property type="match status" value="1"/>
</dbReference>
<dbReference type="GO" id="GO:0071596">
    <property type="term" value="P:ubiquitin-dependent protein catabolic process via the N-end rule pathway"/>
    <property type="evidence" value="ECO:0007669"/>
    <property type="project" value="UniProtKB-UniRule"/>
</dbReference>
<keyword evidence="3 5" id="KW-0862">Zinc</keyword>
<protein>
    <recommendedName>
        <fullName evidence="5">E3 ubiquitin-protein ligase</fullName>
        <ecNumber evidence="5">2.3.2.27</ecNumber>
    </recommendedName>
</protein>
<dbReference type="SMART" id="SM00396">
    <property type="entry name" value="ZnF_UBR1"/>
    <property type="match status" value="1"/>
</dbReference>
<feature type="zinc finger region" description="UBR-type" evidence="4">
    <location>
        <begin position="100"/>
        <end position="170"/>
    </location>
</feature>
<dbReference type="InterPro" id="IPR039164">
    <property type="entry name" value="UBR1-like"/>
</dbReference>
<feature type="transmembrane region" description="Helical" evidence="6">
    <location>
        <begin position="539"/>
        <end position="564"/>
    </location>
</feature>
<reference evidence="8" key="1">
    <citation type="submission" date="2016-06" db="UniProtKB">
        <authorList>
            <consortium name="WormBaseParasite"/>
        </authorList>
    </citation>
    <scope>IDENTIFICATION</scope>
</reference>
<keyword evidence="2 5" id="KW-0863">Zinc-finger</keyword>
<comment type="catalytic activity">
    <reaction evidence="5">
        <text>S-ubiquitinyl-[E2 ubiquitin-conjugating enzyme]-L-cysteine + [acceptor protein]-L-lysine = [E2 ubiquitin-conjugating enzyme]-L-cysteine + N(6)-ubiquitinyl-[acceptor protein]-L-lysine.</text>
        <dbReference type="EC" id="2.3.2.27"/>
    </reaction>
</comment>
<comment type="pathway">
    <text evidence="5">Protein modification; protein ubiquitination.</text>
</comment>
<evidence type="ECO:0000256" key="1">
    <source>
        <dbReference type="ARBA" id="ARBA00022723"/>
    </source>
</evidence>
<evidence type="ECO:0000256" key="6">
    <source>
        <dbReference type="SAM" id="Phobius"/>
    </source>
</evidence>
<dbReference type="EC" id="2.3.2.27" evidence="5"/>
<dbReference type="GO" id="GO:0005737">
    <property type="term" value="C:cytoplasm"/>
    <property type="evidence" value="ECO:0007669"/>
    <property type="project" value="TreeGrafter"/>
</dbReference>
<sequence>LLYQRIRTVAFKYCQPKPPVTEDIASLATENDGLCLSEYKPLLTSIFADFEAFLALKKCEKPAVGKAVSTKVPEQQASDGDAHLAALNALLTAVCPKVRSSCGRLIAAQEDAFVCKDCSIGEAGVLCHACLVASIHARHNYKMLPYRRGYCACGYDEAWTSGVCCRIHGGNDREEGQDLPVSDDDDDGPQTLRTVEEEQRQEMERLQRRLDSLPLHVVKRCTYLLRPLLDSTILVLFELIQGSPRRTSLAPLSRLSKSTSGTNDPDCAEVVHCWLPPFSHLPSASSSKDAAQVAVLTATTTSSKGRAFDVEARCRAQQARARRLHPLLFAAPARRRFTALYSAIFYSSPFHPPNEAHLFLWHILGCPDLLEYPFFLSADRDGRVPLLPPIPLQVASEFCEEIVSFKPNSSARPLRANLVDCNIYALEQFFMCFLRWLKRLASVVLPLRPLICNAMLGRYVEFASGASGGSSARASEMVLLQPGEMLVKPSLLAGFFDQFHALYLGVRKSVRLCDRDSSGEYISLHQLIITITITTTNTAAAATTIIVVGILFATSTFLTILIIFSTAPVTYHASFVDKHFDRLTHVRVYDEILGTAVLTYLNCQIFADPKLARHLLLQNNAPLRLVSYLCRTFAANSVPLPGFYATQHSRKLLADHFNPDYTFQFFPPALQNRLRALRNANPVAWRRAYEYTRLTVSTDVSSLLEQPRYPLTVLVWMHEAGLIDDQMPFVRAVHSVDTLRGLLTGLMYRKPLVGESESSAEGWWDVDSRDNFLAYFRCLLELLCYIQDTNSMQRTLERYGDAGHKLFDPTILSKSLYTIVSLSSQLASTDRTLLLSAIRETRDAFEQRVGVIDSCFRVGPFARTQVDSLVGHGDEKIENISFQALGATSEVYEYDVAKMRVSIVQPLPRLLAALYGYGIEMGLPPTLLGLADEGFANLVIERPLQMVAVFAQCSANMWLPKDDLVLSPMLNMPADLSMETVARDYQLLQQVAAVLPPDELIVRMVHKLNLKDYLSDMSWQPNPGSVQAAESLLRVLHFIVTSRSRHDVGYFDPSIVKALPSSPQLFPPNFNDLEEWLEIEYGLLVDDVIHQLCMRPMTLSEVLLDLPLPPPRSCLHEAPPYSGLHAPTGCKWKTLTDNEKAVADRHALSNDDLKRPVSLILQQVATQTLVGEERKFILRPDVLSCRFDLFYPSHSLSGQAETKEAVIQTLTQARETNTNLFPVNFPIPPPPPRPRRRFVSHLNAPILRLLRCSTFVRLLRQLLDIGIEYRSQQSKWSQPLLELILHLIIIALYEDLVAFAETGEKPFLEAVRQVPEESESAEELERLAELRHWKRQNPPASMNHNCLVRRLEVLLEKPCHNHQAGLIEWTLKLWKSIAENQSASSLLHTPGIEVTEGVSKVEEECRLKAERGSSLLAKMASMQRKLFAAYSHFEDVVKEADDKTTVQSPQTKIDGVEPAGLSDDRNDLSRLAVLGPTVYVDRLTVLEKKPASVTCVICLKDESESSEHGIVAAALAARSSVLSASLPCPHIVFSDSGNTTRLTYSTSADCTWPNRALAAIATSTVAAAVGNERMLPSSLPHLFANLPSGVPVEVEKRTRKKNKKKIKTSRSAVFSSERLGTAPLSLSVQPFFSPNRSYGCGRYLVTTGSASLSFTQQNLEIAPLSLFLSFVIPR</sequence>
<evidence type="ECO:0000256" key="4">
    <source>
        <dbReference type="PROSITE-ProRule" id="PRU00508"/>
    </source>
</evidence>
<dbReference type="InterPro" id="IPR003126">
    <property type="entry name" value="Znf_UBR"/>
</dbReference>
<keyword evidence="5" id="KW-0833">Ubl conjugation pathway</keyword>
<keyword evidence="1 5" id="KW-0479">Metal-binding</keyword>
<accession>A0A183T5Y8</accession>
<evidence type="ECO:0000256" key="2">
    <source>
        <dbReference type="ARBA" id="ARBA00022771"/>
    </source>
</evidence>
<dbReference type="Gene3D" id="2.10.110.30">
    <property type="match status" value="1"/>
</dbReference>
<dbReference type="PANTHER" id="PTHR21497">
    <property type="entry name" value="UBIQUITIN LIGASE E3 ALPHA-RELATED"/>
    <property type="match status" value="1"/>
</dbReference>
<dbReference type="GO" id="GO:0008270">
    <property type="term" value="F:zinc ion binding"/>
    <property type="evidence" value="ECO:0007669"/>
    <property type="project" value="UniProtKB-UniRule"/>
</dbReference>
<proteinExistence type="inferred from homology"/>
<keyword evidence="6" id="KW-0472">Membrane</keyword>
<keyword evidence="5" id="KW-0808">Transferase</keyword>
<keyword evidence="6" id="KW-1133">Transmembrane helix</keyword>
<dbReference type="GO" id="GO:0000151">
    <property type="term" value="C:ubiquitin ligase complex"/>
    <property type="evidence" value="ECO:0007669"/>
    <property type="project" value="TreeGrafter"/>
</dbReference>
<dbReference type="UniPathway" id="UPA00143"/>
<name>A0A183T5Y8_SCHSO</name>
<evidence type="ECO:0000313" key="8">
    <source>
        <dbReference type="WBParaSite" id="SSLN_0001233601-mRNA-1"/>
    </source>
</evidence>
<comment type="function">
    <text evidence="5">Ubiquitin ligase protein which is a component of the N-end rule pathway. Recognizes and binds to proteins bearing specific N-terminal residues that are destabilizing according to the N-end rule, leading to their ubiquitination and subsequent degradation.</text>
</comment>
<dbReference type="GO" id="GO:0061630">
    <property type="term" value="F:ubiquitin protein ligase activity"/>
    <property type="evidence" value="ECO:0007669"/>
    <property type="project" value="UniProtKB-UniRule"/>
</dbReference>
<dbReference type="WBParaSite" id="SSLN_0001233601-mRNA-1">
    <property type="protein sequence ID" value="SSLN_0001233601-mRNA-1"/>
    <property type="gene ID" value="SSLN_0001233601"/>
</dbReference>
<organism evidence="8">
    <name type="scientific">Schistocephalus solidus</name>
    <name type="common">Tapeworm</name>
    <dbReference type="NCBI Taxonomy" id="70667"/>
    <lineage>
        <taxon>Eukaryota</taxon>
        <taxon>Metazoa</taxon>
        <taxon>Spiralia</taxon>
        <taxon>Lophotrochozoa</taxon>
        <taxon>Platyhelminthes</taxon>
        <taxon>Cestoda</taxon>
        <taxon>Eucestoda</taxon>
        <taxon>Diphyllobothriidea</taxon>
        <taxon>Diphyllobothriidae</taxon>
        <taxon>Schistocephalus</taxon>
    </lineage>
</organism>
<dbReference type="GO" id="GO:0016567">
    <property type="term" value="P:protein ubiquitination"/>
    <property type="evidence" value="ECO:0007669"/>
    <property type="project" value="UniProtKB-UniRule"/>
</dbReference>
<feature type="domain" description="UBR-type" evidence="7">
    <location>
        <begin position="100"/>
        <end position="170"/>
    </location>
</feature>
<comment type="similarity">
    <text evidence="5">Belongs to the E3 ubiquitin-protein ligase UBR1-like family.</text>
</comment>
<dbReference type="Pfam" id="PF02207">
    <property type="entry name" value="zf-UBR"/>
    <property type="match status" value="1"/>
</dbReference>
<evidence type="ECO:0000256" key="3">
    <source>
        <dbReference type="ARBA" id="ARBA00022833"/>
    </source>
</evidence>
<dbReference type="PANTHER" id="PTHR21497:SF39">
    <property type="entry name" value="E3 UBIQUITIN-PROTEIN LIGASE UBR3"/>
    <property type="match status" value="1"/>
</dbReference>
<evidence type="ECO:0000259" key="7">
    <source>
        <dbReference type="PROSITE" id="PS51157"/>
    </source>
</evidence>
<evidence type="ECO:0000256" key="5">
    <source>
        <dbReference type="RuleBase" id="RU366018"/>
    </source>
</evidence>
<dbReference type="CDD" id="cd19672">
    <property type="entry name" value="UBR-box_UBR1_like"/>
    <property type="match status" value="1"/>
</dbReference>